<reference evidence="6" key="1">
    <citation type="submission" date="2019-02" db="EMBL/GenBank/DDBJ databases">
        <authorList>
            <person name="Li S.-H."/>
        </authorList>
    </citation>
    <scope>NUCLEOTIDE SEQUENCE</scope>
    <source>
        <strain evidence="6">IMCC8485</strain>
    </source>
</reference>
<dbReference type="SUPFAM" id="SSF74942">
    <property type="entry name" value="YhbC-like, C-terminal domain"/>
    <property type="match status" value="1"/>
</dbReference>
<dbReference type="Pfam" id="PF17384">
    <property type="entry name" value="DUF150_C"/>
    <property type="match status" value="1"/>
</dbReference>
<evidence type="ECO:0000259" key="5">
    <source>
        <dbReference type="Pfam" id="PF17384"/>
    </source>
</evidence>
<evidence type="ECO:0000256" key="3">
    <source>
        <dbReference type="HAMAP-Rule" id="MF_01077"/>
    </source>
</evidence>
<name>A0ABT3SXL7_9GAMM</name>
<dbReference type="Pfam" id="PF02576">
    <property type="entry name" value="RimP_N"/>
    <property type="match status" value="1"/>
</dbReference>
<evidence type="ECO:0000313" key="7">
    <source>
        <dbReference type="Proteomes" id="UP001143307"/>
    </source>
</evidence>
<dbReference type="SUPFAM" id="SSF75420">
    <property type="entry name" value="YhbC-like, N-terminal domain"/>
    <property type="match status" value="1"/>
</dbReference>
<comment type="caution">
    <text evidence="6">The sequence shown here is derived from an EMBL/GenBank/DDBJ whole genome shotgun (WGS) entry which is preliminary data.</text>
</comment>
<proteinExistence type="inferred from homology"/>
<keyword evidence="2 3" id="KW-0690">Ribosome biogenesis</keyword>
<dbReference type="CDD" id="cd01734">
    <property type="entry name" value="YlxS_C"/>
    <property type="match status" value="1"/>
</dbReference>
<evidence type="ECO:0000256" key="2">
    <source>
        <dbReference type="ARBA" id="ARBA00022517"/>
    </source>
</evidence>
<dbReference type="Proteomes" id="UP001143307">
    <property type="component" value="Unassembled WGS sequence"/>
</dbReference>
<dbReference type="HAMAP" id="MF_01077">
    <property type="entry name" value="RimP"/>
    <property type="match status" value="1"/>
</dbReference>
<comment type="similarity">
    <text evidence="3">Belongs to the RimP family.</text>
</comment>
<dbReference type="EMBL" id="SHNP01000005">
    <property type="protein sequence ID" value="MCX2974742.1"/>
    <property type="molecule type" value="Genomic_DNA"/>
</dbReference>
<feature type="domain" description="Ribosome maturation factor RimP C-terminal" evidence="5">
    <location>
        <begin position="117"/>
        <end position="180"/>
    </location>
</feature>
<keyword evidence="1 3" id="KW-0963">Cytoplasm</keyword>
<evidence type="ECO:0000313" key="6">
    <source>
        <dbReference type="EMBL" id="MCX2974742.1"/>
    </source>
</evidence>
<comment type="function">
    <text evidence="3">Required for maturation of 30S ribosomal subunits.</text>
</comment>
<dbReference type="InterPro" id="IPR003728">
    <property type="entry name" value="Ribosome_maturation_RimP"/>
</dbReference>
<keyword evidence="7" id="KW-1185">Reference proteome</keyword>
<evidence type="ECO:0000259" key="4">
    <source>
        <dbReference type="Pfam" id="PF02576"/>
    </source>
</evidence>
<dbReference type="PANTHER" id="PTHR33867:SF1">
    <property type="entry name" value="RIBOSOME MATURATION FACTOR RIMP"/>
    <property type="match status" value="1"/>
</dbReference>
<protein>
    <recommendedName>
        <fullName evidence="3">Ribosome maturation factor RimP</fullName>
    </recommendedName>
</protein>
<comment type="subcellular location">
    <subcellularLocation>
        <location evidence="3">Cytoplasm</location>
    </subcellularLocation>
</comment>
<evidence type="ECO:0000256" key="1">
    <source>
        <dbReference type="ARBA" id="ARBA00022490"/>
    </source>
</evidence>
<gene>
    <name evidence="3 6" type="primary">rimP</name>
    <name evidence="6" type="ORF">EYC87_14210</name>
</gene>
<sequence>MNKKKPLFRGFFVCETKTLNSGLSCAEKLASVASRDQQIQQLLEPTVEALGFLLWGIEYLSQGKHTLLRIYIEHEGGISIENCAAVSEQVSSVLDVEDPITGEYTLEVSSPGMDRLLFQLTQYPAYVGEIIELRLRSAFEGRRKFKGVLKGIEGEDVVIQVDNHEYLLPHSAIEKARVKPRI</sequence>
<dbReference type="Gene3D" id="2.30.30.180">
    <property type="entry name" value="Ribosome maturation factor RimP, C-terminal domain"/>
    <property type="match status" value="1"/>
</dbReference>
<dbReference type="PANTHER" id="PTHR33867">
    <property type="entry name" value="RIBOSOME MATURATION FACTOR RIMP"/>
    <property type="match status" value="1"/>
</dbReference>
<accession>A0ABT3SXL7</accession>
<feature type="domain" description="Ribosome maturation factor RimP N-terminal" evidence="4">
    <location>
        <begin position="42"/>
        <end position="114"/>
    </location>
</feature>
<organism evidence="6 7">
    <name type="scientific">Candidatus Seongchinamella marina</name>
    <dbReference type="NCBI Taxonomy" id="2518990"/>
    <lineage>
        <taxon>Bacteria</taxon>
        <taxon>Pseudomonadati</taxon>
        <taxon>Pseudomonadota</taxon>
        <taxon>Gammaproteobacteria</taxon>
        <taxon>Cellvibrionales</taxon>
        <taxon>Halieaceae</taxon>
        <taxon>Seongchinamella</taxon>
    </lineage>
</organism>
<dbReference type="InterPro" id="IPR036847">
    <property type="entry name" value="RimP_C_sf"/>
</dbReference>
<dbReference type="InterPro" id="IPR028989">
    <property type="entry name" value="RimP_N"/>
</dbReference>
<dbReference type="InterPro" id="IPR035956">
    <property type="entry name" value="RimP_N_sf"/>
</dbReference>
<dbReference type="Gene3D" id="3.30.300.70">
    <property type="entry name" value="RimP-like superfamily, N-terminal"/>
    <property type="match status" value="1"/>
</dbReference>
<dbReference type="InterPro" id="IPR028998">
    <property type="entry name" value="RimP_C"/>
</dbReference>
<dbReference type="NCBIfam" id="NF000927">
    <property type="entry name" value="PRK00092.1-1"/>
    <property type="match status" value="1"/>
</dbReference>